<reference evidence="3" key="1">
    <citation type="submission" date="2016-10" db="EMBL/GenBank/DDBJ databases">
        <authorList>
            <person name="Varghese N."/>
            <person name="Submissions S."/>
        </authorList>
    </citation>
    <scope>NUCLEOTIDE SEQUENCE [LARGE SCALE GENOMIC DNA]</scope>
    <source>
        <strain evidence="3">CGMCC 1.3704</strain>
    </source>
</reference>
<sequence length="108" mass="12794">MKKADGFTMIETITAFSLLLMAIMSVLPLYMDIRLSLKYLHMEQKVITRLHDEFHDYIHSETLHSFPHTYDIGTTVTFSIVYEDQWTKGCAKWKDQKNSYKEFCLYAE</sequence>
<evidence type="ECO:0000256" key="1">
    <source>
        <dbReference type="SAM" id="Phobius"/>
    </source>
</evidence>
<keyword evidence="1" id="KW-1133">Transmembrane helix</keyword>
<evidence type="ECO:0000313" key="2">
    <source>
        <dbReference type="EMBL" id="SFJ21176.1"/>
    </source>
</evidence>
<dbReference type="Proteomes" id="UP000183557">
    <property type="component" value="Unassembled WGS sequence"/>
</dbReference>
<name>A0A1I3PJH0_HALDA</name>
<organism evidence="2 3">
    <name type="scientific">Halobacillus dabanensis</name>
    <dbReference type="NCBI Taxonomy" id="240302"/>
    <lineage>
        <taxon>Bacteria</taxon>
        <taxon>Bacillati</taxon>
        <taxon>Bacillota</taxon>
        <taxon>Bacilli</taxon>
        <taxon>Bacillales</taxon>
        <taxon>Bacillaceae</taxon>
        <taxon>Halobacillus</taxon>
    </lineage>
</organism>
<keyword evidence="1" id="KW-0812">Transmembrane</keyword>
<gene>
    <name evidence="2" type="ORF">SAMN04487936_101340</name>
</gene>
<evidence type="ECO:0000313" key="3">
    <source>
        <dbReference type="Proteomes" id="UP000183557"/>
    </source>
</evidence>
<accession>A0A1I3PJH0</accession>
<dbReference type="AlphaFoldDB" id="A0A1I3PJH0"/>
<feature type="transmembrane region" description="Helical" evidence="1">
    <location>
        <begin position="12"/>
        <end position="31"/>
    </location>
</feature>
<evidence type="ECO:0008006" key="4">
    <source>
        <dbReference type="Google" id="ProtNLM"/>
    </source>
</evidence>
<proteinExistence type="predicted"/>
<protein>
    <recommendedName>
        <fullName evidence="4">Prepilin-type N-terminal cleavage/methylation domain-containing protein</fullName>
    </recommendedName>
</protein>
<keyword evidence="1" id="KW-0472">Membrane</keyword>
<keyword evidence="3" id="KW-1185">Reference proteome</keyword>
<dbReference type="EMBL" id="FOSB01000001">
    <property type="protein sequence ID" value="SFJ21176.1"/>
    <property type="molecule type" value="Genomic_DNA"/>
</dbReference>